<gene>
    <name evidence="4" type="ORF">SAMN02745134_01792</name>
</gene>
<sequence length="320" mass="36552">MKNVGFPINYKENENRRALLLENINTIKNKGNLYFEKGYGAILGVKDEEFIKEGAHIEERGEILKKDIICDAKAGDSDYIDGLTDGQIVFGWIHAVQNRDITDKFINNKLTGIAWEEMFEEGRHVFWRNNELAGKAAIYHAFLLYGKLPQDTKVAILGRGNVAIGAYKMLTALGSDVTVYSRKTEKLFNKEIGEYDVLVNAITWDTDRKDHIIYKEDLKRMKRDSMIIDISCDANSGIETSKLTSIDNPIYFVNGVLHYVVDHTPSLFYKSASKSISREVCKYLDYIIEGRQKETYILKNAIIIDDGKLIDNKIKLFQGR</sequence>
<dbReference type="InterPro" id="IPR007886">
    <property type="entry name" value="AlaDH/PNT_N"/>
</dbReference>
<dbReference type="STRING" id="1121291.SAMN02745134_01792"/>
<dbReference type="GO" id="GO:0000286">
    <property type="term" value="F:alanine dehydrogenase activity"/>
    <property type="evidence" value="ECO:0007669"/>
    <property type="project" value="TreeGrafter"/>
</dbReference>
<reference evidence="4 5" key="1">
    <citation type="submission" date="2017-04" db="EMBL/GenBank/DDBJ databases">
        <authorList>
            <person name="Afonso C.L."/>
            <person name="Miller P.J."/>
            <person name="Scott M.A."/>
            <person name="Spackman E."/>
            <person name="Goraichik I."/>
            <person name="Dimitrov K.M."/>
            <person name="Suarez D.L."/>
            <person name="Swayne D.E."/>
        </authorList>
    </citation>
    <scope>NUCLEOTIDE SEQUENCE [LARGE SCALE GENOMIC DNA]</scope>
    <source>
        <strain evidence="4 5">DSM 12555</strain>
    </source>
</reference>
<dbReference type="GO" id="GO:0006524">
    <property type="term" value="P:alanine catabolic process"/>
    <property type="evidence" value="ECO:0007669"/>
    <property type="project" value="TreeGrafter"/>
</dbReference>
<evidence type="ECO:0000313" key="4">
    <source>
        <dbReference type="EMBL" id="SMC23013.1"/>
    </source>
</evidence>
<name>A0A1W1XGA9_9CLOT</name>
<accession>A0A1W1XGA9</accession>
<dbReference type="InterPro" id="IPR046951">
    <property type="entry name" value="CEOS"/>
</dbReference>
<dbReference type="SUPFAM" id="SSF51735">
    <property type="entry name" value="NAD(P)-binding Rossmann-fold domains"/>
    <property type="match status" value="1"/>
</dbReference>
<dbReference type="SMART" id="SM01002">
    <property type="entry name" value="AlaDh_PNT_C"/>
    <property type="match status" value="1"/>
</dbReference>
<dbReference type="CDD" id="cd12181">
    <property type="entry name" value="ceo_syn"/>
    <property type="match status" value="1"/>
</dbReference>
<dbReference type="GO" id="GO:0047126">
    <property type="term" value="F:N5-(carboxyethyl)ornithine synthase activity"/>
    <property type="evidence" value="ECO:0007669"/>
    <property type="project" value="InterPro"/>
</dbReference>
<keyword evidence="1" id="KW-0560">Oxidoreductase</keyword>
<feature type="domain" description="Alanine dehydrogenase/pyridine nucleotide transhydrogenase N-terminal" evidence="3">
    <location>
        <begin position="5"/>
        <end position="133"/>
    </location>
</feature>
<dbReference type="AlphaFoldDB" id="A0A1W1XGA9"/>
<evidence type="ECO:0000259" key="3">
    <source>
        <dbReference type="SMART" id="SM01003"/>
    </source>
</evidence>
<dbReference type="RefSeq" id="WP_176212650.1">
    <property type="nucleotide sequence ID" value="NZ_FWXH01000004.1"/>
</dbReference>
<dbReference type="InterPro" id="IPR007698">
    <property type="entry name" value="AlaDH/PNT_NAD(H)-bd"/>
</dbReference>
<evidence type="ECO:0000259" key="2">
    <source>
        <dbReference type="SMART" id="SM01002"/>
    </source>
</evidence>
<protein>
    <submittedName>
        <fullName evidence="4">N5-(Carboxyethyl)ornithine synthase</fullName>
    </submittedName>
</protein>
<dbReference type="SMART" id="SM01003">
    <property type="entry name" value="AlaDh_PNT_N"/>
    <property type="match status" value="1"/>
</dbReference>
<organism evidence="4 5">
    <name type="scientific">Clostridium acidisoli DSM 12555</name>
    <dbReference type="NCBI Taxonomy" id="1121291"/>
    <lineage>
        <taxon>Bacteria</taxon>
        <taxon>Bacillati</taxon>
        <taxon>Bacillota</taxon>
        <taxon>Clostridia</taxon>
        <taxon>Eubacteriales</taxon>
        <taxon>Clostridiaceae</taxon>
        <taxon>Clostridium</taxon>
    </lineage>
</organism>
<dbReference type="PANTHER" id="PTHR42795">
    <property type="entry name" value="ALANINE DEHYDROGENASE"/>
    <property type="match status" value="1"/>
</dbReference>
<keyword evidence="5" id="KW-1185">Reference proteome</keyword>
<proteinExistence type="predicted"/>
<dbReference type="Gene3D" id="3.40.50.720">
    <property type="entry name" value="NAD(P)-binding Rossmann-like Domain"/>
    <property type="match status" value="4"/>
</dbReference>
<dbReference type="EMBL" id="FWXH01000004">
    <property type="protein sequence ID" value="SMC23013.1"/>
    <property type="molecule type" value="Genomic_DNA"/>
</dbReference>
<feature type="domain" description="Alanine dehydrogenase/pyridine nucleotide transhydrogenase NAD(H)-binding" evidence="2">
    <location>
        <begin position="136"/>
        <end position="260"/>
    </location>
</feature>
<dbReference type="PANTHER" id="PTHR42795:SF1">
    <property type="entry name" value="ALANINE DEHYDROGENASE"/>
    <property type="match status" value="1"/>
</dbReference>
<dbReference type="Proteomes" id="UP000192468">
    <property type="component" value="Unassembled WGS sequence"/>
</dbReference>
<dbReference type="SUPFAM" id="SSF52283">
    <property type="entry name" value="Formate/glycerate dehydrogenase catalytic domain-like"/>
    <property type="match status" value="1"/>
</dbReference>
<dbReference type="Pfam" id="PF01262">
    <property type="entry name" value="AlaDh_PNT_C"/>
    <property type="match status" value="1"/>
</dbReference>
<dbReference type="GO" id="GO:0005886">
    <property type="term" value="C:plasma membrane"/>
    <property type="evidence" value="ECO:0007669"/>
    <property type="project" value="TreeGrafter"/>
</dbReference>
<evidence type="ECO:0000256" key="1">
    <source>
        <dbReference type="ARBA" id="ARBA00023002"/>
    </source>
</evidence>
<evidence type="ECO:0000313" key="5">
    <source>
        <dbReference type="Proteomes" id="UP000192468"/>
    </source>
</evidence>
<dbReference type="Pfam" id="PF05222">
    <property type="entry name" value="AlaDh_PNT_N"/>
    <property type="match status" value="1"/>
</dbReference>
<dbReference type="InterPro" id="IPR036291">
    <property type="entry name" value="NAD(P)-bd_dom_sf"/>
</dbReference>